<gene>
    <name evidence="1" type="ORF">EC844_104162</name>
</gene>
<reference evidence="1 2" key="1">
    <citation type="submission" date="2019-03" db="EMBL/GenBank/DDBJ databases">
        <title>Genomic analyses of the natural microbiome of Caenorhabditis elegans.</title>
        <authorList>
            <person name="Samuel B."/>
        </authorList>
    </citation>
    <scope>NUCLEOTIDE SEQUENCE [LARGE SCALE GENOMIC DNA]</scope>
    <source>
        <strain evidence="1 2">JUb89</strain>
    </source>
</reference>
<dbReference type="EMBL" id="SLVJ01000004">
    <property type="protein sequence ID" value="TCM68786.1"/>
    <property type="molecule type" value="Genomic_DNA"/>
</dbReference>
<keyword evidence="2" id="KW-1185">Reference proteome</keyword>
<proteinExistence type="predicted"/>
<dbReference type="AlphaFoldDB" id="A0A4R1XXH5"/>
<organism evidence="1 2">
    <name type="scientific">Acinetobacter calcoaceticus</name>
    <dbReference type="NCBI Taxonomy" id="471"/>
    <lineage>
        <taxon>Bacteria</taxon>
        <taxon>Pseudomonadati</taxon>
        <taxon>Pseudomonadota</taxon>
        <taxon>Gammaproteobacteria</taxon>
        <taxon>Moraxellales</taxon>
        <taxon>Moraxellaceae</taxon>
        <taxon>Acinetobacter</taxon>
        <taxon>Acinetobacter calcoaceticus/baumannii complex</taxon>
    </lineage>
</organism>
<evidence type="ECO:0000313" key="1">
    <source>
        <dbReference type="EMBL" id="TCM68786.1"/>
    </source>
</evidence>
<dbReference type="Proteomes" id="UP000294963">
    <property type="component" value="Unassembled WGS sequence"/>
</dbReference>
<accession>A0A4R1XXH5</accession>
<evidence type="ECO:0000313" key="2">
    <source>
        <dbReference type="Proteomes" id="UP000294963"/>
    </source>
</evidence>
<protein>
    <submittedName>
        <fullName evidence="1">Uncharacterized protein</fullName>
    </submittedName>
</protein>
<name>A0A4R1XXH5_ACICA</name>
<sequence>MFFGVIQDYFIYEEGDVIHHLSALSLSDLIVTPITGQHAKSKGDF</sequence>
<comment type="caution">
    <text evidence="1">The sequence shown here is derived from an EMBL/GenBank/DDBJ whole genome shotgun (WGS) entry which is preliminary data.</text>
</comment>